<dbReference type="Pfam" id="PF00589">
    <property type="entry name" value="Phage_integrase"/>
    <property type="match status" value="1"/>
</dbReference>
<dbReference type="EMBL" id="JAJEQW010000003">
    <property type="protein sequence ID" value="MCC2241471.1"/>
    <property type="molecule type" value="Genomic_DNA"/>
</dbReference>
<gene>
    <name evidence="3" type="ORF">LKD47_04010</name>
</gene>
<sequence length="78" mass="9390">MTYDKYSYRFTKVIESLELNKEHRPHDPRKTFITRCKKADVDINALKQMVGHSIKDITESVYTVRDVEWLKKDLEKMQ</sequence>
<dbReference type="InterPro" id="IPR002104">
    <property type="entry name" value="Integrase_catalytic"/>
</dbReference>
<dbReference type="AlphaFoldDB" id="A0AAW4WDS8"/>
<dbReference type="SUPFAM" id="SSF56349">
    <property type="entry name" value="DNA breaking-rejoining enzymes"/>
    <property type="match status" value="1"/>
</dbReference>
<reference evidence="3" key="1">
    <citation type="submission" date="2021-10" db="EMBL/GenBank/DDBJ databases">
        <title>Anaerobic single-cell dispensing facilitates the cultivation of human gut bacteria.</title>
        <authorList>
            <person name="Afrizal A."/>
        </authorList>
    </citation>
    <scope>NUCLEOTIDE SEQUENCE</scope>
    <source>
        <strain evidence="3">CLA-AA-H204</strain>
    </source>
</reference>
<dbReference type="PROSITE" id="PS51898">
    <property type="entry name" value="TYR_RECOMBINASE"/>
    <property type="match status" value="1"/>
</dbReference>
<evidence type="ECO:0000256" key="1">
    <source>
        <dbReference type="ARBA" id="ARBA00023172"/>
    </source>
</evidence>
<dbReference type="Gene3D" id="1.10.443.10">
    <property type="entry name" value="Intergrase catalytic core"/>
    <property type="match status" value="1"/>
</dbReference>
<protein>
    <submittedName>
        <fullName evidence="3">Tyrosine-type recombinase/integrase</fullName>
    </submittedName>
</protein>
<proteinExistence type="predicted"/>
<dbReference type="InterPro" id="IPR013762">
    <property type="entry name" value="Integrase-like_cat_sf"/>
</dbReference>
<organism evidence="3 4">
    <name type="scientific">Roseburia amylophila</name>
    <dbReference type="NCBI Taxonomy" id="2981794"/>
    <lineage>
        <taxon>Bacteria</taxon>
        <taxon>Bacillati</taxon>
        <taxon>Bacillota</taxon>
        <taxon>Clostridia</taxon>
        <taxon>Lachnospirales</taxon>
        <taxon>Lachnospiraceae</taxon>
        <taxon>Roseburia</taxon>
    </lineage>
</organism>
<evidence type="ECO:0000313" key="3">
    <source>
        <dbReference type="EMBL" id="MCC2241471.1"/>
    </source>
</evidence>
<dbReference type="RefSeq" id="WP_227709744.1">
    <property type="nucleotide sequence ID" value="NZ_JAJEQW010000003.1"/>
</dbReference>
<feature type="domain" description="Tyr recombinase" evidence="2">
    <location>
        <begin position="1"/>
        <end position="75"/>
    </location>
</feature>
<dbReference type="GO" id="GO:0003677">
    <property type="term" value="F:DNA binding"/>
    <property type="evidence" value="ECO:0007669"/>
    <property type="project" value="InterPro"/>
</dbReference>
<dbReference type="InterPro" id="IPR011010">
    <property type="entry name" value="DNA_brk_join_enz"/>
</dbReference>
<evidence type="ECO:0000313" key="4">
    <source>
        <dbReference type="Proteomes" id="UP001198893"/>
    </source>
</evidence>
<evidence type="ECO:0000259" key="2">
    <source>
        <dbReference type="PROSITE" id="PS51898"/>
    </source>
</evidence>
<keyword evidence="1" id="KW-0233">DNA recombination</keyword>
<dbReference type="GO" id="GO:0006310">
    <property type="term" value="P:DNA recombination"/>
    <property type="evidence" value="ECO:0007669"/>
    <property type="project" value="UniProtKB-KW"/>
</dbReference>
<comment type="caution">
    <text evidence="3">The sequence shown here is derived from an EMBL/GenBank/DDBJ whole genome shotgun (WGS) entry which is preliminary data.</text>
</comment>
<name>A0AAW4WDS8_9FIRM</name>
<accession>A0AAW4WDS8</accession>
<dbReference type="Proteomes" id="UP001198893">
    <property type="component" value="Unassembled WGS sequence"/>
</dbReference>
<dbReference type="GO" id="GO:0015074">
    <property type="term" value="P:DNA integration"/>
    <property type="evidence" value="ECO:0007669"/>
    <property type="project" value="InterPro"/>
</dbReference>